<proteinExistence type="predicted"/>
<reference evidence="1 2" key="5">
    <citation type="journal article" date="2010" name="Appl. Environ. Microbiol.">
        <title>phrR-like gene praR of Azorhizobium caulinodans ORS571 is essential for symbiosis with Sesbania rostrata and is involved in expression of reb genes.</title>
        <authorList>
            <person name="Akiba N."/>
            <person name="Aono T."/>
            <person name="Toyazaki H."/>
            <person name="Sato S."/>
            <person name="Oyaizu H."/>
        </authorList>
    </citation>
    <scope>NUCLEOTIDE SEQUENCE [LARGE SCALE GENOMIC DNA]</scope>
    <source>
        <strain evidence="2">ATCC 43989 / DSM 5975 / JCM 20966 / LMG 6465 / NBRC 14845 / NCIMB 13405 / ORS 571</strain>
    </source>
</reference>
<reference evidence="2" key="2">
    <citation type="submission" date="2007-04" db="EMBL/GenBank/DDBJ databases">
        <title>Complete genome sequence of the nitrogen-fixing bacterium Azorhizobium caulinodans ORS571.</title>
        <authorList>
            <person name="Lee K.B."/>
            <person name="Backer P.D."/>
            <person name="Aono T."/>
            <person name="Liu C.T."/>
            <person name="Suzuki S."/>
            <person name="Suzuki T."/>
            <person name="Kaneko T."/>
            <person name="Yamada M."/>
            <person name="Tabata S."/>
            <person name="Kupfer D.M."/>
            <person name="Najar F.Z."/>
            <person name="Wiley G.B."/>
            <person name="Roe B."/>
            <person name="Binnewies T."/>
            <person name="Ussery D."/>
            <person name="Vereecke D."/>
            <person name="Gevers D."/>
            <person name="Holsters M."/>
            <person name="Oyaizu H."/>
        </authorList>
    </citation>
    <scope>NUCLEOTIDE SEQUENCE [LARGE SCALE GENOMIC DNA]</scope>
    <source>
        <strain evidence="2">ATCC 43989 / DSM 5975 / JCM 20966 / LMG 6465 / NBRC 14845 / NCIMB 13405 / ORS 571</strain>
    </source>
</reference>
<accession>A8IJR1</accession>
<dbReference type="EMBL" id="AP009384">
    <property type="protein sequence ID" value="BAF86343.1"/>
    <property type="molecule type" value="Genomic_DNA"/>
</dbReference>
<name>A8IJR1_AZOC5</name>
<reference evidence="1 2" key="3">
    <citation type="journal article" date="2008" name="BMC Genomics">
        <title>The genome of the versatile nitrogen fixer Azorhizobium caulinodans ORS571.</title>
        <authorList>
            <person name="Lee KB."/>
            <person name="Backer P.D."/>
            <person name="Aono T."/>
            <person name="Liu CT."/>
            <person name="Suzuki S."/>
            <person name="Suzuki T."/>
            <person name="Kaneko T."/>
            <person name="Yamada M."/>
            <person name="Tabata S."/>
            <person name="Kupfer D.M."/>
            <person name="Najar F.Z."/>
            <person name="Wiley G.B."/>
            <person name="Roe B."/>
            <person name="Binnewies T.T."/>
            <person name="Ussery D.W."/>
            <person name="D'Haeze W."/>
            <person name="Herder J.D."/>
            <person name="Gevers D."/>
            <person name="Vereecke D."/>
            <person name="Holsters M."/>
            <person name="Oyaizu H."/>
        </authorList>
    </citation>
    <scope>NUCLEOTIDE SEQUENCE [LARGE SCALE GENOMIC DNA]</scope>
    <source>
        <strain evidence="2">ATCC 43989 / DSM 5975 / JCM 20966 / LMG 6465 / NBRC 14845 / NCIMB 13405 / ORS 571</strain>
    </source>
</reference>
<reference evidence="1 2" key="4">
    <citation type="journal article" date="2009" name="Appl. Environ. Microbiol.">
        <title>Comparative genome-wide transcriptional profiling of Azorhizobium caulinodans ORS571 grown under free-living and symbiotic conditions.</title>
        <authorList>
            <person name="Tsukada S."/>
            <person name="Aono T."/>
            <person name="Akiba N."/>
            <person name="Lee KB."/>
            <person name="Liu CT."/>
            <person name="Toyazaki H."/>
            <person name="Oyaizu H."/>
        </authorList>
    </citation>
    <scope>NUCLEOTIDE SEQUENCE [LARGE SCALE GENOMIC DNA]</scope>
    <source>
        <strain evidence="2">ATCC 43989 / DSM 5975 / JCM 20966 / LMG 6465 / NBRC 14845 / NCIMB 13405 / ORS 571</strain>
    </source>
</reference>
<dbReference type="Proteomes" id="UP000000270">
    <property type="component" value="Chromosome"/>
</dbReference>
<reference evidence="1 2" key="1">
    <citation type="journal article" date="2007" name="Appl. Environ. Microbiol.">
        <title>Rhizobial factors required for stem nodule maturation and maintenance in Sesbania rostrata-Azorhizobium caulinodans ORS571 symbiosis.</title>
        <authorList>
            <person name="Suzuki S."/>
            <person name="Aono T."/>
            <person name="Lee KB."/>
            <person name="Suzuki T."/>
            <person name="Liu CT."/>
            <person name="Miwa H."/>
            <person name="Wakao S."/>
            <person name="Iki T."/>
            <person name="Oyaizu H."/>
        </authorList>
    </citation>
    <scope>NUCLEOTIDE SEQUENCE [LARGE SCALE GENOMIC DNA]</scope>
    <source>
        <strain evidence="2">ATCC 43989 / DSM 5975 / JCM 20966 / LMG 6465 / NBRC 14845 / NCIMB 13405 / ORS 571</strain>
    </source>
</reference>
<evidence type="ECO:0000313" key="1">
    <source>
        <dbReference type="EMBL" id="BAF86343.1"/>
    </source>
</evidence>
<sequence>MSSGSAEGAPEGLEFLLADRAVERVSPLAFGRHMEGSLGQPVAVGPAGKRQPDTAIGADVDGAAAHIVGIALVIAERRQIAGVGRV</sequence>
<dbReference type="KEGG" id="azc:AZC_0345"/>
<reference evidence="1 2" key="6">
    <citation type="journal article" date="2011" name="Appl. Environ. Microbiol.">
        <title>Involvement of the azorhizobial chromosome partition gene (parA) in the onset of bacteroid differentiation during Sesbania rostrata stem nodule development.</title>
        <authorList>
            <person name="Liu CT."/>
            <person name="Lee KB."/>
            <person name="Wang YS."/>
            <person name="Peng MH."/>
            <person name="Lee KT."/>
            <person name="Suzuki S."/>
            <person name="Suzuki T."/>
            <person name="Oyaizu H."/>
        </authorList>
    </citation>
    <scope>NUCLEOTIDE SEQUENCE [LARGE SCALE GENOMIC DNA]</scope>
    <source>
        <strain evidence="2">ATCC 43989 / DSM 5975 / JCM 20966 / LMG 6465 / NBRC 14845 / NCIMB 13405 / ORS 571</strain>
    </source>
</reference>
<evidence type="ECO:0000313" key="2">
    <source>
        <dbReference type="Proteomes" id="UP000000270"/>
    </source>
</evidence>
<keyword evidence="2" id="KW-1185">Reference proteome</keyword>
<organism evidence="1 2">
    <name type="scientific">Azorhizobium caulinodans (strain ATCC 43989 / DSM 5975 / JCM 20966 / LMG 6465 / NBRC 14845 / NCIMB 13405 / ORS 571)</name>
    <dbReference type="NCBI Taxonomy" id="438753"/>
    <lineage>
        <taxon>Bacteria</taxon>
        <taxon>Pseudomonadati</taxon>
        <taxon>Pseudomonadota</taxon>
        <taxon>Alphaproteobacteria</taxon>
        <taxon>Hyphomicrobiales</taxon>
        <taxon>Xanthobacteraceae</taxon>
        <taxon>Azorhizobium</taxon>
    </lineage>
</organism>
<dbReference type="HOGENOM" id="CLU_2491131_0_0_5"/>
<protein>
    <submittedName>
        <fullName evidence="1">Uncharacterized protein</fullName>
    </submittedName>
</protein>
<gene>
    <name evidence="1" type="ordered locus">AZC_0345</name>
</gene>
<dbReference type="AlphaFoldDB" id="A8IJR1"/>